<dbReference type="EMBL" id="FOCP01000022">
    <property type="protein sequence ID" value="SEN52368.1"/>
    <property type="molecule type" value="Genomic_DNA"/>
</dbReference>
<feature type="chain" id="PRO_5011794828" evidence="1">
    <location>
        <begin position="26"/>
        <end position="146"/>
    </location>
</feature>
<dbReference type="AlphaFoldDB" id="A0A1H8HA19"/>
<protein>
    <submittedName>
        <fullName evidence="2">Uncharacterized protein</fullName>
    </submittedName>
</protein>
<accession>A0A1H8HA19</accession>
<keyword evidence="1" id="KW-0732">Signal</keyword>
<organism evidence="2 3">
    <name type="scientific">Nitrosomonas marina</name>
    <dbReference type="NCBI Taxonomy" id="917"/>
    <lineage>
        <taxon>Bacteria</taxon>
        <taxon>Pseudomonadati</taxon>
        <taxon>Pseudomonadota</taxon>
        <taxon>Betaproteobacteria</taxon>
        <taxon>Nitrosomonadales</taxon>
        <taxon>Nitrosomonadaceae</taxon>
        <taxon>Nitrosomonas</taxon>
    </lineage>
</organism>
<proteinExistence type="predicted"/>
<gene>
    <name evidence="2" type="ORF">SAMN05216325_12222</name>
</gene>
<name>A0A1H8HA19_9PROT</name>
<reference evidence="2 3" key="1">
    <citation type="submission" date="2016-10" db="EMBL/GenBank/DDBJ databases">
        <authorList>
            <person name="de Groot N.N."/>
        </authorList>
    </citation>
    <scope>NUCLEOTIDE SEQUENCE [LARGE SCALE GENOMIC DNA]</scope>
    <source>
        <strain evidence="2 3">Nm22</strain>
    </source>
</reference>
<evidence type="ECO:0000313" key="2">
    <source>
        <dbReference type="EMBL" id="SEN52368.1"/>
    </source>
</evidence>
<evidence type="ECO:0000313" key="3">
    <source>
        <dbReference type="Proteomes" id="UP000199459"/>
    </source>
</evidence>
<evidence type="ECO:0000256" key="1">
    <source>
        <dbReference type="SAM" id="SignalP"/>
    </source>
</evidence>
<dbReference type="Proteomes" id="UP000199459">
    <property type="component" value="Unassembled WGS sequence"/>
</dbReference>
<feature type="signal peptide" evidence="1">
    <location>
        <begin position="1"/>
        <end position="25"/>
    </location>
</feature>
<sequence>MNYRISSFLVALLFLFMTTIGSLQAKTVFTCAMMDTDVFHECCCDGNSADKDCVNHSCDVMFGPNKGACCDKSIEISINADEAKQNASFAKPAEIRSDVDPPQAIIVNYFDIPASPYSVAVLVVNFQPIIGSSGSSTYLITQRLRI</sequence>